<feature type="transmembrane region" description="Helical" evidence="6">
    <location>
        <begin position="12"/>
        <end position="29"/>
    </location>
</feature>
<dbReference type="PANTHER" id="PTHR43104:SF2">
    <property type="entry name" value="L-2-HYDROXYGLUTARATE DEHYDROGENASE, MITOCHONDRIAL"/>
    <property type="match status" value="1"/>
</dbReference>
<evidence type="ECO:0000256" key="1">
    <source>
        <dbReference type="ARBA" id="ARBA00001974"/>
    </source>
</evidence>
<comment type="similarity">
    <text evidence="5">Belongs to the L2HGDH family.</text>
</comment>
<dbReference type="PANTHER" id="PTHR43104">
    <property type="entry name" value="L-2-HYDROXYGLUTARATE DEHYDROGENASE, MITOCHONDRIAL"/>
    <property type="match status" value="1"/>
</dbReference>
<dbReference type="SUPFAM" id="SSF51905">
    <property type="entry name" value="FAD/NAD(P)-binding domain"/>
    <property type="match status" value="1"/>
</dbReference>
<dbReference type="Gene3D" id="3.30.9.10">
    <property type="entry name" value="D-Amino Acid Oxidase, subunit A, domain 2"/>
    <property type="match status" value="1"/>
</dbReference>
<dbReference type="InterPro" id="IPR036188">
    <property type="entry name" value="FAD/NAD-bd_sf"/>
</dbReference>
<protein>
    <submittedName>
        <fullName evidence="8">L-2-hydroxyglutarate oxidase LhgO</fullName>
    </submittedName>
</protein>
<gene>
    <name evidence="8" type="primary">lhgO</name>
    <name evidence="8" type="ORF">BN1051_02970</name>
</gene>
<name>A0A078MQV4_9MICC</name>
<dbReference type="NCBIfam" id="NF008726">
    <property type="entry name" value="PRK11728.1"/>
    <property type="match status" value="1"/>
</dbReference>
<dbReference type="Pfam" id="PF01266">
    <property type="entry name" value="DAO"/>
    <property type="match status" value="1"/>
</dbReference>
<dbReference type="InterPro" id="IPR006076">
    <property type="entry name" value="FAD-dep_OxRdtase"/>
</dbReference>
<comment type="cofactor">
    <cofactor evidence="1">
        <name>FAD</name>
        <dbReference type="ChEBI" id="CHEBI:57692"/>
    </cofactor>
</comment>
<evidence type="ECO:0000256" key="5">
    <source>
        <dbReference type="ARBA" id="ARBA00037941"/>
    </source>
</evidence>
<evidence type="ECO:0000256" key="2">
    <source>
        <dbReference type="ARBA" id="ARBA00022630"/>
    </source>
</evidence>
<evidence type="ECO:0000259" key="7">
    <source>
        <dbReference type="Pfam" id="PF01266"/>
    </source>
</evidence>
<dbReference type="EMBL" id="LN483072">
    <property type="protein sequence ID" value="CEA09598.1"/>
    <property type="molecule type" value="Genomic_DNA"/>
</dbReference>
<sequence>MTSGPARAGQRIIIAGAGVVGLATAWELIRRGHEVTVLEKEAGVAAHQTGNNSGVIHSGLYYTPGSMKARLAVAGAESMKRFAAEHGVAVHTTGKLVVATSEAQLGRLHELHRRGTLNGVPCRLVSPEEAREYEPHVSCVAALRVESTGIVDYKGVCAVLARMIGEAGGDIRFGTAVTGIRAEAAHTVVETDNGQWRGDGFVNCGGLHSDRIARLAGIRPGVRIIPFRGEYYELAPEQEHLVKGLIYPVPDPAFPFLGVHLTRMTGGGVHAGPNALFAFAREGYTWLTVNPRDVLDSATWPGLWKLGAKFWKVGISETARSLSRRRFLAGLRQLVPELPDESLVPTHAGVRAQAMHRDGTLVDDFLFERAPRQMHVLNAPSPAATAALEIGRIIADEALVTVR</sequence>
<reference evidence="8" key="1">
    <citation type="submission" date="2014-07" db="EMBL/GenBank/DDBJ databases">
        <authorList>
            <person name="Urmite Genomes Urmite Genomes"/>
        </authorList>
    </citation>
    <scope>NUCLEOTIDE SEQUENCE</scope>
    <source>
        <strain evidence="8">11W110_air</strain>
    </source>
</reference>
<evidence type="ECO:0000256" key="4">
    <source>
        <dbReference type="ARBA" id="ARBA00023002"/>
    </source>
</evidence>
<dbReference type="AlphaFoldDB" id="A0A078MQV4"/>
<organism evidence="8">
    <name type="scientific">Arthrobacter saudimassiliensis</name>
    <dbReference type="NCBI Taxonomy" id="1461584"/>
    <lineage>
        <taxon>Bacteria</taxon>
        <taxon>Bacillati</taxon>
        <taxon>Actinomycetota</taxon>
        <taxon>Actinomycetes</taxon>
        <taxon>Micrococcales</taxon>
        <taxon>Micrococcaceae</taxon>
        <taxon>Arthrobacter</taxon>
    </lineage>
</organism>
<accession>A0A078MQV4</accession>
<dbReference type="GO" id="GO:0005737">
    <property type="term" value="C:cytoplasm"/>
    <property type="evidence" value="ECO:0007669"/>
    <property type="project" value="TreeGrafter"/>
</dbReference>
<keyword evidence="4" id="KW-0560">Oxidoreductase</keyword>
<evidence type="ECO:0000256" key="3">
    <source>
        <dbReference type="ARBA" id="ARBA00022827"/>
    </source>
</evidence>
<dbReference type="PATRIC" id="fig|1461584.3.peg.2946"/>
<dbReference type="GO" id="GO:0047545">
    <property type="term" value="F:(S)-2-hydroxyglutarate dehydrogenase activity"/>
    <property type="evidence" value="ECO:0007669"/>
    <property type="project" value="TreeGrafter"/>
</dbReference>
<keyword evidence="3" id="KW-0274">FAD</keyword>
<evidence type="ECO:0000313" key="8">
    <source>
        <dbReference type="EMBL" id="CEA09598.1"/>
    </source>
</evidence>
<keyword evidence="2" id="KW-0285">Flavoprotein</keyword>
<proteinExistence type="inferred from homology"/>
<keyword evidence="6" id="KW-0812">Transmembrane</keyword>
<dbReference type="Gene3D" id="3.50.50.60">
    <property type="entry name" value="FAD/NAD(P)-binding domain"/>
    <property type="match status" value="1"/>
</dbReference>
<keyword evidence="6" id="KW-0472">Membrane</keyword>
<keyword evidence="6" id="KW-1133">Transmembrane helix</keyword>
<evidence type="ECO:0000256" key="6">
    <source>
        <dbReference type="SAM" id="Phobius"/>
    </source>
</evidence>
<feature type="domain" description="FAD dependent oxidoreductase" evidence="7">
    <location>
        <begin position="11"/>
        <end position="396"/>
    </location>
</feature>